<accession>A0A1E2UM16</accession>
<evidence type="ECO:0000313" key="1">
    <source>
        <dbReference type="EMBL" id="ODB95741.1"/>
    </source>
</evidence>
<proteinExistence type="predicted"/>
<evidence type="ECO:0000313" key="2">
    <source>
        <dbReference type="Proteomes" id="UP000094849"/>
    </source>
</evidence>
<dbReference type="STRING" id="1818881.A3196_02615"/>
<keyword evidence="2" id="KW-1185">Reference proteome</keyword>
<gene>
    <name evidence="1" type="ORF">A3196_02615</name>
</gene>
<sequence>MELNLSLFAYGGYSHTVDQQLPGLNEPLKAVSFKLPRRSDRLTQLCLLGLHQTPGGDSFKAGTHLVLASGDANLNSTILNTEQIFDSGTLPNPIGFINTVNNSTAYHLCVSLGIQGQAISVSRDHCSLEAGLQIAASLQQSDPSPILLGTVDEIPNDPQQHRQRLNMSSTRPLAEGSFWFHCGHPQQQESPIATIEYCGPMRDGRGVGDFLRERQISHHLLGDLLRESALRDIQLPGERLVTKSQGHYLTQNADYLQRWLDGARPGERLGMLNGTEGSERLTVTLILKR</sequence>
<dbReference type="RefSeq" id="WP_069024098.1">
    <property type="nucleotide sequence ID" value="NZ_LVJZ01000003.1"/>
</dbReference>
<name>A0A1E2UM16_9GAMM</name>
<dbReference type="EMBL" id="LVJZ01000003">
    <property type="protein sequence ID" value="ODB95741.1"/>
    <property type="molecule type" value="Genomic_DNA"/>
</dbReference>
<dbReference type="AlphaFoldDB" id="A0A1E2UM16"/>
<dbReference type="Proteomes" id="UP000094849">
    <property type="component" value="Unassembled WGS sequence"/>
</dbReference>
<reference evidence="1 2" key="1">
    <citation type="submission" date="2016-03" db="EMBL/GenBank/DDBJ databases">
        <title>Chemosynthetic sulphur-oxidizing symbionts of marine invertebrate animals are capable of nitrogen fixation.</title>
        <authorList>
            <person name="Petersen J.M."/>
            <person name="Kemper A."/>
            <person name="Gruber-Vodicka H."/>
            <person name="Cardini U."/>
            <person name="Geest Mvander."/>
            <person name="Kleiner M."/>
            <person name="Bulgheresi S."/>
            <person name="Fussmann M."/>
            <person name="Herbold C."/>
            <person name="Seah B.K.B."/>
            <person name="Antony C.Paul."/>
            <person name="Liu D."/>
            <person name="Belitz A."/>
            <person name="Weber M."/>
        </authorList>
    </citation>
    <scope>NUCLEOTIDE SEQUENCE [LARGE SCALE GENOMIC DNA]</scope>
    <source>
        <strain evidence="1">G_D</strain>
    </source>
</reference>
<evidence type="ECO:0008006" key="3">
    <source>
        <dbReference type="Google" id="ProtNLM"/>
    </source>
</evidence>
<protein>
    <recommendedName>
        <fullName evidence="3">Beta-ketoacyl synthase N-terminal domain-containing protein</fullName>
    </recommendedName>
</protein>
<organism evidence="1 2">
    <name type="scientific">Candidatus Thiodiazotropha endoloripes</name>
    <dbReference type="NCBI Taxonomy" id="1818881"/>
    <lineage>
        <taxon>Bacteria</taxon>
        <taxon>Pseudomonadati</taxon>
        <taxon>Pseudomonadota</taxon>
        <taxon>Gammaproteobacteria</taxon>
        <taxon>Chromatiales</taxon>
        <taxon>Sedimenticolaceae</taxon>
        <taxon>Candidatus Thiodiazotropha</taxon>
    </lineage>
</organism>
<comment type="caution">
    <text evidence="1">The sequence shown here is derived from an EMBL/GenBank/DDBJ whole genome shotgun (WGS) entry which is preliminary data.</text>
</comment>